<dbReference type="PANTHER" id="PTHR43046:SF16">
    <property type="entry name" value="ADP-RIBOSE PYROPHOSPHATASE YJHB-RELATED"/>
    <property type="match status" value="1"/>
</dbReference>
<dbReference type="PROSITE" id="PS51462">
    <property type="entry name" value="NUDIX"/>
    <property type="match status" value="1"/>
</dbReference>
<keyword evidence="2" id="KW-0378">Hydrolase</keyword>
<proteinExistence type="predicted"/>
<comment type="caution">
    <text evidence="4">The sequence shown here is derived from an EMBL/GenBank/DDBJ whole genome shotgun (WGS) entry which is preliminary data.</text>
</comment>
<dbReference type="AlphaFoldDB" id="A0A3E3EGC4"/>
<evidence type="ECO:0000313" key="4">
    <source>
        <dbReference type="EMBL" id="RGD86281.1"/>
    </source>
</evidence>
<dbReference type="GeneID" id="64197477"/>
<dbReference type="Pfam" id="PF12535">
    <property type="entry name" value="Nudix_N"/>
    <property type="match status" value="1"/>
</dbReference>
<dbReference type="GO" id="GO:0016787">
    <property type="term" value="F:hydrolase activity"/>
    <property type="evidence" value="ECO:0007669"/>
    <property type="project" value="UniProtKB-KW"/>
</dbReference>
<organism evidence="4 5">
    <name type="scientific">Thomasclavelia ramosa</name>
    <dbReference type="NCBI Taxonomy" id="1547"/>
    <lineage>
        <taxon>Bacteria</taxon>
        <taxon>Bacillati</taxon>
        <taxon>Bacillota</taxon>
        <taxon>Erysipelotrichia</taxon>
        <taxon>Erysipelotrichales</taxon>
        <taxon>Coprobacillaceae</taxon>
        <taxon>Thomasclavelia</taxon>
    </lineage>
</organism>
<dbReference type="Proteomes" id="UP000261032">
    <property type="component" value="Unassembled WGS sequence"/>
</dbReference>
<accession>A0A3E3EGC4</accession>
<dbReference type="RefSeq" id="WP_003535564.1">
    <property type="nucleotide sequence ID" value="NZ_AP031443.1"/>
</dbReference>
<evidence type="ECO:0000259" key="3">
    <source>
        <dbReference type="PROSITE" id="PS51462"/>
    </source>
</evidence>
<evidence type="ECO:0000256" key="2">
    <source>
        <dbReference type="ARBA" id="ARBA00022801"/>
    </source>
</evidence>
<protein>
    <submittedName>
        <fullName evidence="4">NUDIX domain-containing protein</fullName>
    </submittedName>
</protein>
<evidence type="ECO:0000313" key="5">
    <source>
        <dbReference type="Proteomes" id="UP000261032"/>
    </source>
</evidence>
<dbReference type="Pfam" id="PF00293">
    <property type="entry name" value="NUDIX"/>
    <property type="match status" value="1"/>
</dbReference>
<dbReference type="InterPro" id="IPR059176">
    <property type="entry name" value="UDP-X_N"/>
</dbReference>
<reference evidence="4 5" key="1">
    <citation type="submission" date="2018-08" db="EMBL/GenBank/DDBJ databases">
        <title>A genome reference for cultivated species of the human gut microbiota.</title>
        <authorList>
            <person name="Zou Y."/>
            <person name="Xue W."/>
            <person name="Luo G."/>
        </authorList>
    </citation>
    <scope>NUCLEOTIDE SEQUENCE [LARGE SCALE GENOMIC DNA]</scope>
    <source>
        <strain evidence="4 5">OM06-4</strain>
    </source>
</reference>
<dbReference type="Gene3D" id="6.10.250.1120">
    <property type="match status" value="1"/>
</dbReference>
<dbReference type="CDD" id="cd18889">
    <property type="entry name" value="NUDIX_ADPRase"/>
    <property type="match status" value="1"/>
</dbReference>
<dbReference type="Gene3D" id="3.90.79.10">
    <property type="entry name" value="Nucleoside Triphosphate Pyrophosphohydrolase"/>
    <property type="match status" value="1"/>
</dbReference>
<dbReference type="InterPro" id="IPR015797">
    <property type="entry name" value="NUDIX_hydrolase-like_dom_sf"/>
</dbReference>
<gene>
    <name evidence="4" type="ORF">DXB93_06585</name>
</gene>
<dbReference type="SUPFAM" id="SSF55811">
    <property type="entry name" value="Nudix"/>
    <property type="match status" value="1"/>
</dbReference>
<dbReference type="InterPro" id="IPR000086">
    <property type="entry name" value="NUDIX_hydrolase_dom"/>
</dbReference>
<comment type="cofactor">
    <cofactor evidence="1">
        <name>Mg(2+)</name>
        <dbReference type="ChEBI" id="CHEBI:18420"/>
    </cofactor>
</comment>
<dbReference type="EMBL" id="QUSL01000007">
    <property type="protein sequence ID" value="RGD86281.1"/>
    <property type="molecule type" value="Genomic_DNA"/>
</dbReference>
<sequence>MKLEKKMMNKQNRWLDLAQELQFLAQGGLAYTKDKFDQERFERIRQISAEMVALQSDLPIATVTSLFCNETGFQTPKLDSRGAVFKGDKILLVQESDGRWSIPGGWVDALASVKENTIRELQEEAGIEAQIVKVIAILDRNIHNTPRYAYGITKIFIECSYLGGAFKPNIETLDSGYFSLDELPELAEEKVTLEQIKMCFKAHFDDNWQCLCD</sequence>
<name>A0A3E3EGC4_9FIRM</name>
<feature type="domain" description="Nudix hydrolase" evidence="3">
    <location>
        <begin position="75"/>
        <end position="200"/>
    </location>
</feature>
<dbReference type="PANTHER" id="PTHR43046">
    <property type="entry name" value="GDP-MANNOSE MANNOSYL HYDROLASE"/>
    <property type="match status" value="1"/>
</dbReference>
<evidence type="ECO:0000256" key="1">
    <source>
        <dbReference type="ARBA" id="ARBA00001946"/>
    </source>
</evidence>